<dbReference type="EMBL" id="JBBKAR010000018">
    <property type="protein sequence ID" value="MEJ8303445.1"/>
    <property type="molecule type" value="Genomic_DNA"/>
</dbReference>
<gene>
    <name evidence="1" type="ORF">WKI47_05880</name>
</gene>
<proteinExistence type="predicted"/>
<evidence type="ECO:0000313" key="2">
    <source>
        <dbReference type="Proteomes" id="UP001380953"/>
    </source>
</evidence>
<accession>A0ACC6P946</accession>
<protein>
    <submittedName>
        <fullName evidence="1">ABC transporter permease</fullName>
    </submittedName>
</protein>
<reference evidence="1" key="1">
    <citation type="submission" date="2024-03" db="EMBL/GenBank/DDBJ databases">
        <title>Whole genome sequecning of epiphytes from Marcgravia umbellata leaves.</title>
        <authorList>
            <person name="Kumar G."/>
            <person name="Savka M.A."/>
        </authorList>
    </citation>
    <scope>NUCLEOTIDE SEQUENCE</scope>
    <source>
        <strain evidence="1">RIT_BL5</strain>
    </source>
</reference>
<comment type="caution">
    <text evidence="1">The sequence shown here is derived from an EMBL/GenBank/DDBJ whole genome shotgun (WGS) entry which is preliminary data.</text>
</comment>
<keyword evidence="2" id="KW-1185">Reference proteome</keyword>
<evidence type="ECO:0000313" key="1">
    <source>
        <dbReference type="EMBL" id="MEJ8303445.1"/>
    </source>
</evidence>
<sequence length="423" mass="46208">MSRNSAFAGLAAPGALFRRRLHDYIANERRNLLLVVDWVVALYIIIPFGLLGLRYYYGFWHGEIPAAFAHIPLAALGLVPLVTALASRPILLLEQADAVFLRQQPGWLRGLLGRAGIGFAVFQIGKSVLILLVLLPFLKEGYQLSWASLAILCLMVWTLHSVVGMLLHFAGVFRKEWWKHGAFILGAIAACALFIWAMANGAVIGALVALLFGMAAGVLIGKRALLSHHFEESTAVDLAARLRFTALLLSQSIDKPRLPKQKVRLLRRSGPLLPSFMGKWQTRQVADAALKSALRERGYARMYLQFSSVSLAATVVGPLWVGWIVVPLMLLLFSMWLRGLWLQFAEHAFPPVATMDRGRLDSACGPAVGLQMLPIAFALSACLGVKMFAAWWGAVALGVPGAAAGMLLAYMLAAFWQKKDGAA</sequence>
<organism evidence="1 2">
    <name type="scientific">Saccharibacillus sacchari</name>
    <dbReference type="NCBI Taxonomy" id="456493"/>
    <lineage>
        <taxon>Bacteria</taxon>
        <taxon>Bacillati</taxon>
        <taxon>Bacillota</taxon>
        <taxon>Bacilli</taxon>
        <taxon>Bacillales</taxon>
        <taxon>Paenibacillaceae</taxon>
        <taxon>Saccharibacillus</taxon>
    </lineage>
</organism>
<name>A0ACC6P946_9BACL</name>
<dbReference type="Proteomes" id="UP001380953">
    <property type="component" value="Unassembled WGS sequence"/>
</dbReference>